<dbReference type="EMBL" id="NKUC01000004">
    <property type="protein sequence ID" value="PYD58174.1"/>
    <property type="molecule type" value="Genomic_DNA"/>
</dbReference>
<evidence type="ECO:0000313" key="1">
    <source>
        <dbReference type="EMBL" id="PYD58174.1"/>
    </source>
</evidence>
<keyword evidence="2" id="KW-1185">Reference proteome</keyword>
<gene>
    <name evidence="1" type="ORF">CFR75_03725</name>
</gene>
<organism evidence="1 2">
    <name type="scientific">Komagataeibacter xylinus</name>
    <name type="common">Gluconacetobacter xylinus</name>
    <dbReference type="NCBI Taxonomy" id="28448"/>
    <lineage>
        <taxon>Bacteria</taxon>
        <taxon>Pseudomonadati</taxon>
        <taxon>Pseudomonadota</taxon>
        <taxon>Alphaproteobacteria</taxon>
        <taxon>Acetobacterales</taxon>
        <taxon>Acetobacteraceae</taxon>
        <taxon>Komagataeibacter</taxon>
    </lineage>
</organism>
<name>A0A318PKR9_KOMXY</name>
<comment type="caution">
    <text evidence="1">The sequence shown here is derived from an EMBL/GenBank/DDBJ whole genome shotgun (WGS) entry which is preliminary data.</text>
</comment>
<evidence type="ECO:0000313" key="2">
    <source>
        <dbReference type="Proteomes" id="UP000248257"/>
    </source>
</evidence>
<dbReference type="AlphaFoldDB" id="A0A318PKR9"/>
<proteinExistence type="predicted"/>
<dbReference type="Proteomes" id="UP000248257">
    <property type="component" value="Unassembled WGS sequence"/>
</dbReference>
<protein>
    <submittedName>
        <fullName evidence="1">Uncharacterized protein</fullName>
    </submittedName>
</protein>
<reference evidence="1 2" key="1">
    <citation type="submission" date="2017-07" db="EMBL/GenBank/DDBJ databases">
        <title>A draft genome sequence of Komagataeibacter xylinus LMG 1515.</title>
        <authorList>
            <person name="Skraban J."/>
            <person name="Cleenwerck I."/>
            <person name="Vandamme P."/>
            <person name="Trcek J."/>
        </authorList>
    </citation>
    <scope>NUCLEOTIDE SEQUENCE [LARGE SCALE GENOMIC DNA]</scope>
    <source>
        <strain evidence="1 2">LMG 1515</strain>
    </source>
</reference>
<sequence>MRVHRLLMAGGGRRAFLPGKDVEQVEESIFHEPARLSDRYDGWHSCHPALPGPHDRVAPLVFL</sequence>
<accession>A0A318PKR9</accession>